<evidence type="ECO:0000313" key="4">
    <source>
        <dbReference type="EMBL" id="MBB5149848.1"/>
    </source>
</evidence>
<dbReference type="InterPro" id="IPR012354">
    <property type="entry name" value="Esterase_lipase"/>
</dbReference>
<dbReference type="RefSeq" id="WP_168412639.1">
    <property type="nucleotide sequence ID" value="NZ_JAAXPW010000030.1"/>
</dbReference>
<accession>A0A840Q045</accession>
<evidence type="ECO:0000256" key="1">
    <source>
        <dbReference type="PIRSR" id="PIRSR017388-1"/>
    </source>
</evidence>
<dbReference type="Gene3D" id="3.40.50.1820">
    <property type="entry name" value="alpha/beta hydrolase"/>
    <property type="match status" value="1"/>
</dbReference>
<reference evidence="4 5" key="1">
    <citation type="submission" date="2020-08" db="EMBL/GenBank/DDBJ databases">
        <title>Genomic Encyclopedia of Type Strains, Phase IV (KMG-IV): sequencing the most valuable type-strain genomes for metagenomic binning, comparative biology and taxonomic classification.</title>
        <authorList>
            <person name="Goeker M."/>
        </authorList>
    </citation>
    <scope>NUCLEOTIDE SEQUENCE [LARGE SCALE GENOMIC DNA]</scope>
    <source>
        <strain evidence="4 5">DSM 10633</strain>
    </source>
</reference>
<gene>
    <name evidence="4" type="ORF">HNR36_002240</name>
</gene>
<keyword evidence="5" id="KW-1185">Reference proteome</keyword>
<feature type="domain" description="Serine aminopeptidase S33" evidence="3">
    <location>
        <begin position="5"/>
        <end position="211"/>
    </location>
</feature>
<feature type="binding site" evidence="2">
    <location>
        <position position="80"/>
    </location>
    <ligand>
        <name>substrate</name>
    </ligand>
</feature>
<feature type="active site" description="Charge relay system" evidence="1">
    <location>
        <position position="178"/>
    </location>
</feature>
<feature type="active site" description="Nucleophile" evidence="1">
    <location>
        <position position="79"/>
    </location>
</feature>
<dbReference type="InterPro" id="IPR022742">
    <property type="entry name" value="Hydrolase_4"/>
</dbReference>
<organism evidence="4 5">
    <name type="scientific">Ureibacillus thermosphaericus</name>
    <dbReference type="NCBI Taxonomy" id="51173"/>
    <lineage>
        <taxon>Bacteria</taxon>
        <taxon>Bacillati</taxon>
        <taxon>Bacillota</taxon>
        <taxon>Bacilli</taxon>
        <taxon>Bacillales</taxon>
        <taxon>Caryophanaceae</taxon>
        <taxon>Ureibacillus</taxon>
    </lineage>
</organism>
<protein>
    <submittedName>
        <fullName evidence="4">Esterase/lipase</fullName>
    </submittedName>
</protein>
<dbReference type="PIRSF" id="PIRSF017388">
    <property type="entry name" value="Esterase_lipase"/>
    <property type="match status" value="1"/>
</dbReference>
<dbReference type="AlphaFoldDB" id="A0A840Q045"/>
<dbReference type="Proteomes" id="UP000557217">
    <property type="component" value="Unassembled WGS sequence"/>
</dbReference>
<dbReference type="PANTHER" id="PTHR11614">
    <property type="entry name" value="PHOSPHOLIPASE-RELATED"/>
    <property type="match status" value="1"/>
</dbReference>
<proteinExistence type="predicted"/>
<dbReference type="Pfam" id="PF12146">
    <property type="entry name" value="Hydrolase_4"/>
    <property type="match status" value="1"/>
</dbReference>
<evidence type="ECO:0000259" key="3">
    <source>
        <dbReference type="Pfam" id="PF12146"/>
    </source>
</evidence>
<name>A0A840Q045_URETH</name>
<feature type="binding site" evidence="2">
    <location>
        <position position="11"/>
    </location>
    <ligand>
        <name>substrate</name>
    </ligand>
</feature>
<dbReference type="GO" id="GO:0052689">
    <property type="term" value="F:carboxylic ester hydrolase activity"/>
    <property type="evidence" value="ECO:0007669"/>
    <property type="project" value="InterPro"/>
</dbReference>
<sequence length="231" mass="26379">MSVGVLMLHGFSGGPYEVQPLAEYIRNQTDWIVEIPTFCGHGETLSLKGFTAEHWLIDAELAYKRLAKKVDKVYVVGFSMGGVIALYLGKRYPIKKIVLLSAAVKYIAPKQLLSDLQKFAKEAIEGHLKNNELFKRYEYKLKNVPVSAAIQFMKIVRQVEPYIESINIPTFIVQGKCDGIVPYTTAQYLYDKLSSKEKYIYFSSCGKHHICYSDDCESWFPDVLHFLQSEK</sequence>
<dbReference type="InterPro" id="IPR029058">
    <property type="entry name" value="AB_hydrolase_fold"/>
</dbReference>
<dbReference type="SUPFAM" id="SSF53474">
    <property type="entry name" value="alpha/beta-Hydrolases"/>
    <property type="match status" value="1"/>
</dbReference>
<dbReference type="EMBL" id="JACHGZ010000030">
    <property type="protein sequence ID" value="MBB5149848.1"/>
    <property type="molecule type" value="Genomic_DNA"/>
</dbReference>
<evidence type="ECO:0000256" key="2">
    <source>
        <dbReference type="PIRSR" id="PIRSR017388-2"/>
    </source>
</evidence>
<dbReference type="InterPro" id="IPR051044">
    <property type="entry name" value="MAG_DAG_Lipase"/>
</dbReference>
<comment type="caution">
    <text evidence="4">The sequence shown here is derived from an EMBL/GenBank/DDBJ whole genome shotgun (WGS) entry which is preliminary data.</text>
</comment>
<feature type="active site" description="Charge relay system" evidence="1">
    <location>
        <position position="208"/>
    </location>
</feature>
<evidence type="ECO:0000313" key="5">
    <source>
        <dbReference type="Proteomes" id="UP000557217"/>
    </source>
</evidence>